<gene>
    <name evidence="2" type="ORF">EYF80_001630</name>
</gene>
<keyword evidence="3" id="KW-1185">Reference proteome</keyword>
<feature type="compositionally biased region" description="Basic and acidic residues" evidence="1">
    <location>
        <begin position="279"/>
        <end position="290"/>
    </location>
</feature>
<evidence type="ECO:0000256" key="1">
    <source>
        <dbReference type="SAM" id="MobiDB-lite"/>
    </source>
</evidence>
<dbReference type="EMBL" id="SRLO01000007">
    <property type="protein sequence ID" value="TNN88049.1"/>
    <property type="molecule type" value="Genomic_DNA"/>
</dbReference>
<proteinExistence type="predicted"/>
<name>A0A4Z2JCW1_9TELE</name>
<accession>A0A4Z2JCW1</accession>
<feature type="region of interest" description="Disordered" evidence="1">
    <location>
        <begin position="1"/>
        <end position="152"/>
    </location>
</feature>
<dbReference type="Proteomes" id="UP000314294">
    <property type="component" value="Unassembled WGS sequence"/>
</dbReference>
<feature type="compositionally biased region" description="Basic and acidic residues" evidence="1">
    <location>
        <begin position="115"/>
        <end position="135"/>
    </location>
</feature>
<comment type="caution">
    <text evidence="2">The sequence shown here is derived from an EMBL/GenBank/DDBJ whole genome shotgun (WGS) entry which is preliminary data.</text>
</comment>
<sequence length="290" mass="31688">MDREGKAQCRNLRAGYTSQSGPKECQRGLVGRPGPEVQVDPSETQPPLSTHHLGHSQAHGLQYYQGLQQGRESSHGPSPLPAQSGTGGAELSERQGWGGGVGWGVSAQKKIHSGGRRERRVERDEDVGRGTEKESQWATECRSGFSPSPPQDLNLTLWRDPAARGQGWVTSGADKEETQSLYPEQREGRLNVTLKSNKRIDSGPSGSTGKYLGQTGDTKPNNKCSRGKLTTSANILQRATLHDNPSSPLFFLRTDWDRDGSSRSWTVKTGGGPSQSREGLFDERRRIEEA</sequence>
<dbReference type="OrthoDB" id="10617703at2759"/>
<evidence type="ECO:0000313" key="3">
    <source>
        <dbReference type="Proteomes" id="UP000314294"/>
    </source>
</evidence>
<evidence type="ECO:0000313" key="2">
    <source>
        <dbReference type="EMBL" id="TNN88049.1"/>
    </source>
</evidence>
<feature type="compositionally biased region" description="Polar residues" evidence="1">
    <location>
        <begin position="215"/>
        <end position="226"/>
    </location>
</feature>
<feature type="compositionally biased region" description="Basic and acidic residues" evidence="1">
    <location>
        <begin position="173"/>
        <end position="189"/>
    </location>
</feature>
<feature type="region of interest" description="Disordered" evidence="1">
    <location>
        <begin position="256"/>
        <end position="290"/>
    </location>
</feature>
<protein>
    <submittedName>
        <fullName evidence="2">Uncharacterized protein</fullName>
    </submittedName>
</protein>
<organism evidence="2 3">
    <name type="scientific">Liparis tanakae</name>
    <name type="common">Tanaka's snailfish</name>
    <dbReference type="NCBI Taxonomy" id="230148"/>
    <lineage>
        <taxon>Eukaryota</taxon>
        <taxon>Metazoa</taxon>
        <taxon>Chordata</taxon>
        <taxon>Craniata</taxon>
        <taxon>Vertebrata</taxon>
        <taxon>Euteleostomi</taxon>
        <taxon>Actinopterygii</taxon>
        <taxon>Neopterygii</taxon>
        <taxon>Teleostei</taxon>
        <taxon>Neoteleostei</taxon>
        <taxon>Acanthomorphata</taxon>
        <taxon>Eupercaria</taxon>
        <taxon>Perciformes</taxon>
        <taxon>Cottioidei</taxon>
        <taxon>Cottales</taxon>
        <taxon>Liparidae</taxon>
        <taxon>Liparis</taxon>
    </lineage>
</organism>
<dbReference type="AlphaFoldDB" id="A0A4Z2JCW1"/>
<reference evidence="2 3" key="1">
    <citation type="submission" date="2019-03" db="EMBL/GenBank/DDBJ databases">
        <title>First draft genome of Liparis tanakae, snailfish: a comprehensive survey of snailfish specific genes.</title>
        <authorList>
            <person name="Kim W."/>
            <person name="Song I."/>
            <person name="Jeong J.-H."/>
            <person name="Kim D."/>
            <person name="Kim S."/>
            <person name="Ryu S."/>
            <person name="Song J.Y."/>
            <person name="Lee S.K."/>
        </authorList>
    </citation>
    <scope>NUCLEOTIDE SEQUENCE [LARGE SCALE GENOMIC DNA]</scope>
    <source>
        <tissue evidence="2">Muscle</tissue>
    </source>
</reference>
<feature type="compositionally biased region" description="Low complexity" evidence="1">
    <location>
        <begin position="60"/>
        <end position="70"/>
    </location>
</feature>
<feature type="region of interest" description="Disordered" evidence="1">
    <location>
        <begin position="165"/>
        <end position="226"/>
    </location>
</feature>